<sequence>MWEISRRPSEVGRLLFRESEKALSILDVRLGPLFPLPTAGPSASISGPVRTIGPSYFGKITRSVCCSSGLSAQVLDLCFCEGCKQHITDRVVKIGKDVCLSKPRTQL</sequence>
<accession>A0ABD1SLG9</accession>
<dbReference type="Proteomes" id="UP001604277">
    <property type="component" value="Unassembled WGS sequence"/>
</dbReference>
<protein>
    <recommendedName>
        <fullName evidence="3">FLZ-type domain-containing protein</fullName>
    </recommendedName>
</protein>
<name>A0ABD1SLG9_9LAMI</name>
<proteinExistence type="predicted"/>
<comment type="caution">
    <text evidence="1">The sequence shown here is derived from an EMBL/GenBank/DDBJ whole genome shotgun (WGS) entry which is preliminary data.</text>
</comment>
<evidence type="ECO:0008006" key="3">
    <source>
        <dbReference type="Google" id="ProtNLM"/>
    </source>
</evidence>
<dbReference type="AlphaFoldDB" id="A0ABD1SLG9"/>
<reference evidence="2" key="1">
    <citation type="submission" date="2024-07" db="EMBL/GenBank/DDBJ databases">
        <title>Two chromosome-level genome assemblies of Korean endemic species Abeliophyllum distichum and Forsythia ovata (Oleaceae).</title>
        <authorList>
            <person name="Jang H."/>
        </authorList>
    </citation>
    <scope>NUCLEOTIDE SEQUENCE [LARGE SCALE GENOMIC DNA]</scope>
</reference>
<dbReference type="EMBL" id="JBFOLJ010000010">
    <property type="protein sequence ID" value="KAL2501480.1"/>
    <property type="molecule type" value="Genomic_DNA"/>
</dbReference>
<organism evidence="1 2">
    <name type="scientific">Forsythia ovata</name>
    <dbReference type="NCBI Taxonomy" id="205694"/>
    <lineage>
        <taxon>Eukaryota</taxon>
        <taxon>Viridiplantae</taxon>
        <taxon>Streptophyta</taxon>
        <taxon>Embryophyta</taxon>
        <taxon>Tracheophyta</taxon>
        <taxon>Spermatophyta</taxon>
        <taxon>Magnoliopsida</taxon>
        <taxon>eudicotyledons</taxon>
        <taxon>Gunneridae</taxon>
        <taxon>Pentapetalae</taxon>
        <taxon>asterids</taxon>
        <taxon>lamiids</taxon>
        <taxon>Lamiales</taxon>
        <taxon>Oleaceae</taxon>
        <taxon>Forsythieae</taxon>
        <taxon>Forsythia</taxon>
    </lineage>
</organism>
<evidence type="ECO:0000313" key="2">
    <source>
        <dbReference type="Proteomes" id="UP001604277"/>
    </source>
</evidence>
<gene>
    <name evidence="1" type="ORF">Fot_35328</name>
</gene>
<keyword evidence="2" id="KW-1185">Reference proteome</keyword>
<evidence type="ECO:0000313" key="1">
    <source>
        <dbReference type="EMBL" id="KAL2501480.1"/>
    </source>
</evidence>